<evidence type="ECO:0000313" key="3">
    <source>
        <dbReference type="EMBL" id="NOU78007.1"/>
    </source>
</evidence>
<comment type="similarity">
    <text evidence="1">Belongs to the short-chain dehydrogenases/reductases (SDR) family.</text>
</comment>
<accession>A0ABX1YAT6</accession>
<sequence length="70" mass="7674">MDSIQSSKAYTLITGASGGIGQKLAEEFAKKKANLVCIARRADALKATTLRLMECYPIQVLWLSIDLTEK</sequence>
<dbReference type="InterPro" id="IPR036291">
    <property type="entry name" value="NAD(P)-bd_dom_sf"/>
</dbReference>
<dbReference type="SUPFAM" id="SSF51735">
    <property type="entry name" value="NAD(P)-binding Rossmann-fold domains"/>
    <property type="match status" value="1"/>
</dbReference>
<evidence type="ECO:0000256" key="2">
    <source>
        <dbReference type="ARBA" id="ARBA00023002"/>
    </source>
</evidence>
<protein>
    <submittedName>
        <fullName evidence="3">SDR family NAD(P)-dependent oxidoreductase</fullName>
    </submittedName>
</protein>
<dbReference type="Gene3D" id="3.40.50.720">
    <property type="entry name" value="NAD(P)-binding Rossmann-like Domain"/>
    <property type="match status" value="1"/>
</dbReference>
<gene>
    <name evidence="3" type="ORF">GC101_03840</name>
</gene>
<comment type="caution">
    <text evidence="3">The sequence shown here is derived from an EMBL/GenBank/DDBJ whole genome shotgun (WGS) entry which is preliminary data.</text>
</comment>
<proteinExistence type="inferred from homology"/>
<dbReference type="InterPro" id="IPR002347">
    <property type="entry name" value="SDR_fam"/>
</dbReference>
<dbReference type="Pfam" id="PF00106">
    <property type="entry name" value="adh_short"/>
    <property type="match status" value="1"/>
</dbReference>
<dbReference type="PANTHER" id="PTHR43086:SF3">
    <property type="entry name" value="NADP-DEPENDENT 3-HYDROXY ACID DEHYDROGENASE YDFG"/>
    <property type="match status" value="1"/>
</dbReference>
<organism evidence="3 4">
    <name type="scientific">Paenibacillus phytohabitans</name>
    <dbReference type="NCBI Taxonomy" id="2654978"/>
    <lineage>
        <taxon>Bacteria</taxon>
        <taxon>Bacillati</taxon>
        <taxon>Bacillota</taxon>
        <taxon>Bacilli</taxon>
        <taxon>Bacillales</taxon>
        <taxon>Paenibacillaceae</taxon>
        <taxon>Paenibacillus</taxon>
    </lineage>
</organism>
<reference evidence="3 4" key="1">
    <citation type="submission" date="2019-10" db="EMBL/GenBank/DDBJ databases">
        <title>Description of Paenibacillus terricola sp. nov.</title>
        <authorList>
            <person name="Carlier A."/>
            <person name="Qi S."/>
        </authorList>
    </citation>
    <scope>NUCLEOTIDE SEQUENCE [LARGE SCALE GENOMIC DNA]</scope>
    <source>
        <strain evidence="3 4">LMG 31459</strain>
    </source>
</reference>
<dbReference type="Proteomes" id="UP000596857">
    <property type="component" value="Unassembled WGS sequence"/>
</dbReference>
<evidence type="ECO:0000256" key="1">
    <source>
        <dbReference type="ARBA" id="ARBA00006484"/>
    </source>
</evidence>
<keyword evidence="4" id="KW-1185">Reference proteome</keyword>
<dbReference type="EMBL" id="WHOB01000016">
    <property type="protein sequence ID" value="NOU78007.1"/>
    <property type="molecule type" value="Genomic_DNA"/>
</dbReference>
<keyword evidence="2" id="KW-0560">Oxidoreductase</keyword>
<dbReference type="PANTHER" id="PTHR43086">
    <property type="entry name" value="VERY-LONG-CHAIN 3-OXOOACYL-COA REDUCTASE"/>
    <property type="match status" value="1"/>
</dbReference>
<evidence type="ECO:0000313" key="4">
    <source>
        <dbReference type="Proteomes" id="UP000596857"/>
    </source>
</evidence>
<name>A0ABX1YAT6_9BACL</name>